<dbReference type="PANTHER" id="PTHR14614:SF132">
    <property type="entry name" value="PROTEIN-LYSINE METHYLTRANSFERASE C42C1.13"/>
    <property type="match status" value="1"/>
</dbReference>
<dbReference type="Gene3D" id="3.40.50.150">
    <property type="entry name" value="Vaccinia Virus protein VP39"/>
    <property type="match status" value="1"/>
</dbReference>
<proteinExistence type="predicted"/>
<comment type="caution">
    <text evidence="1">The sequence shown here is derived from an EMBL/GenBank/DDBJ whole genome shotgun (WGS) entry which is preliminary data.</text>
</comment>
<accession>A0A328E3J5</accession>
<sequence>MSGEDSPRNHSDADDNHFPMLLAGEEEEEVAEKESMVPLQHQRYHLQSIASAILIRQIPSQGLSFQLWPAAAALVNLLDVRRHAHPALSALLARRDAGTPLRALELGSGTGAAGIAAAAILGARVTVTDLPHVLPNIQFNVDLNRKALETHGGAVDVAALSWGVIEDMEAMGRGKYDLIMGSDVVYHDHLYEPLLKTLRFFLSGEERTAAFLMAHLRRWKKESGFFKKAKKDFDVEIIHRDPPLEGARIGVAVYLFVPKTGLN</sequence>
<evidence type="ECO:0000313" key="2">
    <source>
        <dbReference type="Proteomes" id="UP000249390"/>
    </source>
</evidence>
<dbReference type="Pfam" id="PF10294">
    <property type="entry name" value="Methyltransf_16"/>
    <property type="match status" value="1"/>
</dbReference>
<gene>
    <name evidence="1" type="ORF">DM860_017219</name>
</gene>
<dbReference type="Proteomes" id="UP000249390">
    <property type="component" value="Unassembled WGS sequence"/>
</dbReference>
<evidence type="ECO:0000313" key="1">
    <source>
        <dbReference type="EMBL" id="RAL52525.1"/>
    </source>
</evidence>
<dbReference type="InterPro" id="IPR019410">
    <property type="entry name" value="Methyltransf_16"/>
</dbReference>
<dbReference type="AlphaFoldDB" id="A0A328E3J5"/>
<keyword evidence="2" id="KW-1185">Reference proteome</keyword>
<name>A0A328E3J5_9ASTE</name>
<dbReference type="PANTHER" id="PTHR14614">
    <property type="entry name" value="HEPATOCELLULAR CARCINOMA-ASSOCIATED ANTIGEN"/>
    <property type="match status" value="1"/>
</dbReference>
<dbReference type="SUPFAM" id="SSF53335">
    <property type="entry name" value="S-adenosyl-L-methionine-dependent methyltransferases"/>
    <property type="match status" value="1"/>
</dbReference>
<dbReference type="InterPro" id="IPR029063">
    <property type="entry name" value="SAM-dependent_MTases_sf"/>
</dbReference>
<organism evidence="1 2">
    <name type="scientific">Cuscuta australis</name>
    <dbReference type="NCBI Taxonomy" id="267555"/>
    <lineage>
        <taxon>Eukaryota</taxon>
        <taxon>Viridiplantae</taxon>
        <taxon>Streptophyta</taxon>
        <taxon>Embryophyta</taxon>
        <taxon>Tracheophyta</taxon>
        <taxon>Spermatophyta</taxon>
        <taxon>Magnoliopsida</taxon>
        <taxon>eudicotyledons</taxon>
        <taxon>Gunneridae</taxon>
        <taxon>Pentapetalae</taxon>
        <taxon>asterids</taxon>
        <taxon>lamiids</taxon>
        <taxon>Solanales</taxon>
        <taxon>Convolvulaceae</taxon>
        <taxon>Cuscuteae</taxon>
        <taxon>Cuscuta</taxon>
        <taxon>Cuscuta subgen. Grammica</taxon>
        <taxon>Cuscuta sect. Cleistogrammica</taxon>
    </lineage>
</organism>
<protein>
    <submittedName>
        <fullName evidence="1">Uncharacterized protein</fullName>
    </submittedName>
</protein>
<reference evidence="1 2" key="1">
    <citation type="submission" date="2018-06" db="EMBL/GenBank/DDBJ databases">
        <title>The Genome of Cuscuta australis (Dodder) Provides Insight into the Evolution of Plant Parasitism.</title>
        <authorList>
            <person name="Liu H."/>
        </authorList>
    </citation>
    <scope>NUCLEOTIDE SEQUENCE [LARGE SCALE GENOMIC DNA]</scope>
    <source>
        <strain evidence="2">cv. Yunnan</strain>
        <tissue evidence="1">Vines</tissue>
    </source>
</reference>
<dbReference type="EMBL" id="NQVE01000033">
    <property type="protein sequence ID" value="RAL52525.1"/>
    <property type="molecule type" value="Genomic_DNA"/>
</dbReference>